<dbReference type="GO" id="GO:0003677">
    <property type="term" value="F:DNA binding"/>
    <property type="evidence" value="ECO:0007669"/>
    <property type="project" value="UniProtKB-KW"/>
</dbReference>
<feature type="domain" description="J" evidence="2">
    <location>
        <begin position="5"/>
        <end position="70"/>
    </location>
</feature>
<reference evidence="3 4" key="1">
    <citation type="submission" date="2019-02" db="EMBL/GenBank/DDBJ databases">
        <title>Deep-cultivation of Planctomycetes and their phenomic and genomic characterization uncovers novel biology.</title>
        <authorList>
            <person name="Wiegand S."/>
            <person name="Jogler M."/>
            <person name="Boedeker C."/>
            <person name="Pinto D."/>
            <person name="Vollmers J."/>
            <person name="Rivas-Marin E."/>
            <person name="Kohn T."/>
            <person name="Peeters S.H."/>
            <person name="Heuer A."/>
            <person name="Rast P."/>
            <person name="Oberbeckmann S."/>
            <person name="Bunk B."/>
            <person name="Jeske O."/>
            <person name="Meyerdierks A."/>
            <person name="Storesund J.E."/>
            <person name="Kallscheuer N."/>
            <person name="Luecker S."/>
            <person name="Lage O.M."/>
            <person name="Pohl T."/>
            <person name="Merkel B.J."/>
            <person name="Hornburger P."/>
            <person name="Mueller R.-W."/>
            <person name="Bruemmer F."/>
            <person name="Labrenz M."/>
            <person name="Spormann A.M."/>
            <person name="Op den Camp H."/>
            <person name="Overmann J."/>
            <person name="Amann R."/>
            <person name="Jetten M.S.M."/>
            <person name="Mascher T."/>
            <person name="Medema M.H."/>
            <person name="Devos D.P."/>
            <person name="Kaster A.-K."/>
            <person name="Ovreas L."/>
            <person name="Rohde M."/>
            <person name="Galperin M.Y."/>
            <person name="Jogler C."/>
        </authorList>
    </citation>
    <scope>NUCLEOTIDE SEQUENCE [LARGE SCALE GENOMIC DNA]</scope>
    <source>
        <strain evidence="3 4">Spb1</strain>
    </source>
</reference>
<dbReference type="InterPro" id="IPR002939">
    <property type="entry name" value="DnaJ_C"/>
</dbReference>
<dbReference type="AlphaFoldDB" id="A0A518GLU1"/>
<dbReference type="PRINTS" id="PR00625">
    <property type="entry name" value="JDOMAIN"/>
</dbReference>
<keyword evidence="1" id="KW-0143">Chaperone</keyword>
<dbReference type="FunFam" id="2.60.260.20:FF:000013">
    <property type="entry name" value="DnaJ subfamily B member 11"/>
    <property type="match status" value="1"/>
</dbReference>
<dbReference type="CDD" id="cd06257">
    <property type="entry name" value="DnaJ"/>
    <property type="match status" value="1"/>
</dbReference>
<dbReference type="RefSeq" id="WP_145297526.1">
    <property type="nucleotide sequence ID" value="NZ_CP036299.1"/>
</dbReference>
<dbReference type="Gene3D" id="2.60.260.20">
    <property type="entry name" value="Urease metallochaperone UreE, N-terminal domain"/>
    <property type="match status" value="2"/>
</dbReference>
<gene>
    <name evidence="3" type="primary">cbpA</name>
    <name evidence="3" type="ORF">Spb1_14460</name>
</gene>
<dbReference type="SUPFAM" id="SSF49493">
    <property type="entry name" value="HSP40/DnaJ peptide-binding domain"/>
    <property type="match status" value="2"/>
</dbReference>
<dbReference type="SUPFAM" id="SSF46565">
    <property type="entry name" value="Chaperone J-domain"/>
    <property type="match status" value="1"/>
</dbReference>
<dbReference type="InterPro" id="IPR036869">
    <property type="entry name" value="J_dom_sf"/>
</dbReference>
<dbReference type="CDD" id="cd10747">
    <property type="entry name" value="DnaJ_C"/>
    <property type="match status" value="1"/>
</dbReference>
<dbReference type="PANTHER" id="PTHR43096:SF52">
    <property type="entry name" value="DNAJ HOMOLOG 1, MITOCHONDRIAL-RELATED"/>
    <property type="match status" value="1"/>
</dbReference>
<dbReference type="Gene3D" id="1.10.287.110">
    <property type="entry name" value="DnaJ domain"/>
    <property type="match status" value="1"/>
</dbReference>
<accession>A0A518GLU1</accession>
<evidence type="ECO:0000313" key="4">
    <source>
        <dbReference type="Proteomes" id="UP000315349"/>
    </source>
</evidence>
<evidence type="ECO:0000313" key="3">
    <source>
        <dbReference type="EMBL" id="QDV29539.1"/>
    </source>
</evidence>
<dbReference type="EMBL" id="CP036299">
    <property type="protein sequence ID" value="QDV29539.1"/>
    <property type="molecule type" value="Genomic_DNA"/>
</dbReference>
<keyword evidence="3" id="KW-0238">DNA-binding</keyword>
<sequence>MPAQDYYSALGVTKTATADEIRKTYRKLAREYHPDARPGDAAAAQKFKEIQEAYDVIGDEEKRRKYDQLGHDFYKASNGEGGANPYGRSPFGGGGAGGASAVDLEELLGGFGFGGFSGGARAGRGEGGRTRRSTPRDIEMSVTVPFEKAILGGKIDVHLSHLNGGENVSVSVPAGIETGKKIRLGGMGPENQGDVLLDVFVAPHKFFRRENRDILVDLPLTPAEAALGCKADVPTLADGMITLTIPPGTSSGARLRVRGKGVAATKTATAGDQFVVIKIVVPRSLTAEEIELYEKLKLVGQPAPRDGIWI</sequence>
<dbReference type="Proteomes" id="UP000315349">
    <property type="component" value="Chromosome"/>
</dbReference>
<dbReference type="Pfam" id="PF00226">
    <property type="entry name" value="DnaJ"/>
    <property type="match status" value="1"/>
</dbReference>
<evidence type="ECO:0000256" key="1">
    <source>
        <dbReference type="ARBA" id="ARBA00023186"/>
    </source>
</evidence>
<keyword evidence="4" id="KW-1185">Reference proteome</keyword>
<dbReference type="Pfam" id="PF01556">
    <property type="entry name" value="DnaJ_C"/>
    <property type="match status" value="1"/>
</dbReference>
<evidence type="ECO:0000259" key="2">
    <source>
        <dbReference type="PROSITE" id="PS50076"/>
    </source>
</evidence>
<organism evidence="3 4">
    <name type="scientific">Planctopirus ephydatiae</name>
    <dbReference type="NCBI Taxonomy" id="2528019"/>
    <lineage>
        <taxon>Bacteria</taxon>
        <taxon>Pseudomonadati</taxon>
        <taxon>Planctomycetota</taxon>
        <taxon>Planctomycetia</taxon>
        <taxon>Planctomycetales</taxon>
        <taxon>Planctomycetaceae</taxon>
        <taxon>Planctopirus</taxon>
    </lineage>
</organism>
<dbReference type="KEGG" id="peh:Spb1_14460"/>
<dbReference type="InterPro" id="IPR008971">
    <property type="entry name" value="HSP40/DnaJ_pept-bd"/>
</dbReference>
<dbReference type="PANTHER" id="PTHR43096">
    <property type="entry name" value="DNAJ HOMOLOG 1, MITOCHONDRIAL-RELATED"/>
    <property type="match status" value="1"/>
</dbReference>
<dbReference type="SMART" id="SM00271">
    <property type="entry name" value="DnaJ"/>
    <property type="match status" value="1"/>
</dbReference>
<proteinExistence type="predicted"/>
<name>A0A518GLU1_9PLAN</name>
<dbReference type="GO" id="GO:0051082">
    <property type="term" value="F:unfolded protein binding"/>
    <property type="evidence" value="ECO:0007669"/>
    <property type="project" value="InterPro"/>
</dbReference>
<protein>
    <submittedName>
        <fullName evidence="3">Curved DNA-binding protein</fullName>
    </submittedName>
</protein>
<dbReference type="OrthoDB" id="9779889at2"/>
<dbReference type="GO" id="GO:0005737">
    <property type="term" value="C:cytoplasm"/>
    <property type="evidence" value="ECO:0007669"/>
    <property type="project" value="TreeGrafter"/>
</dbReference>
<dbReference type="PROSITE" id="PS50076">
    <property type="entry name" value="DNAJ_2"/>
    <property type="match status" value="1"/>
</dbReference>
<dbReference type="GO" id="GO:0042026">
    <property type="term" value="P:protein refolding"/>
    <property type="evidence" value="ECO:0007669"/>
    <property type="project" value="TreeGrafter"/>
</dbReference>
<dbReference type="InterPro" id="IPR001623">
    <property type="entry name" value="DnaJ_domain"/>
</dbReference>